<comment type="subcellular location">
    <subcellularLocation>
        <location evidence="1 7">Cell membrane</location>
        <topology evidence="1 7">Multi-pass membrane protein</topology>
    </subcellularLocation>
</comment>
<protein>
    <submittedName>
        <fullName evidence="9">Carbohydrate ABC transporter permease</fullName>
    </submittedName>
</protein>
<evidence type="ECO:0000256" key="3">
    <source>
        <dbReference type="ARBA" id="ARBA00022475"/>
    </source>
</evidence>
<dbReference type="CDD" id="cd06261">
    <property type="entry name" value="TM_PBP2"/>
    <property type="match status" value="1"/>
</dbReference>
<accession>A0ABS7T514</accession>
<feature type="transmembrane region" description="Helical" evidence="7">
    <location>
        <begin position="65"/>
        <end position="92"/>
    </location>
</feature>
<name>A0ABS7T514_9GAMM</name>
<evidence type="ECO:0000313" key="9">
    <source>
        <dbReference type="EMBL" id="MBZ4038953.1"/>
    </source>
</evidence>
<feature type="transmembrane region" description="Helical" evidence="7">
    <location>
        <begin position="179"/>
        <end position="204"/>
    </location>
</feature>
<dbReference type="Proteomes" id="UP001430954">
    <property type="component" value="Unassembled WGS sequence"/>
</dbReference>
<keyword evidence="5 7" id="KW-1133">Transmembrane helix</keyword>
<dbReference type="PROSITE" id="PS50928">
    <property type="entry name" value="ABC_TM1"/>
    <property type="match status" value="1"/>
</dbReference>
<evidence type="ECO:0000259" key="8">
    <source>
        <dbReference type="PROSITE" id="PS50928"/>
    </source>
</evidence>
<feature type="transmembrane region" description="Helical" evidence="7">
    <location>
        <begin position="137"/>
        <end position="158"/>
    </location>
</feature>
<reference evidence="9 10" key="1">
    <citation type="submission" date="2021-09" db="EMBL/GenBank/DDBJ databases">
        <title>Lysobacter sp. 13A isolated from the river sediment.</title>
        <authorList>
            <person name="Liu H."/>
            <person name="Li S."/>
            <person name="Mao S."/>
        </authorList>
    </citation>
    <scope>NUCLEOTIDE SEQUENCE [LARGE SCALE GENOMIC DNA]</scope>
    <source>
        <strain evidence="9 10">13A</strain>
    </source>
</reference>
<comment type="similarity">
    <text evidence="7">Belongs to the binding-protein-dependent transport system permease family.</text>
</comment>
<dbReference type="Gene3D" id="1.10.3720.10">
    <property type="entry name" value="MetI-like"/>
    <property type="match status" value="1"/>
</dbReference>
<evidence type="ECO:0000256" key="2">
    <source>
        <dbReference type="ARBA" id="ARBA00022448"/>
    </source>
</evidence>
<dbReference type="PANTHER" id="PTHR43744">
    <property type="entry name" value="ABC TRANSPORTER PERMEASE PROTEIN MG189-RELATED-RELATED"/>
    <property type="match status" value="1"/>
</dbReference>
<dbReference type="SUPFAM" id="SSF161098">
    <property type="entry name" value="MetI-like"/>
    <property type="match status" value="1"/>
</dbReference>
<dbReference type="InterPro" id="IPR000515">
    <property type="entry name" value="MetI-like"/>
</dbReference>
<keyword evidence="2 7" id="KW-0813">Transport</keyword>
<evidence type="ECO:0000256" key="7">
    <source>
        <dbReference type="RuleBase" id="RU363032"/>
    </source>
</evidence>
<feature type="domain" description="ABC transmembrane type-1" evidence="8">
    <location>
        <begin position="69"/>
        <end position="258"/>
    </location>
</feature>
<dbReference type="Pfam" id="PF00528">
    <property type="entry name" value="BPD_transp_1"/>
    <property type="match status" value="1"/>
</dbReference>
<evidence type="ECO:0000256" key="5">
    <source>
        <dbReference type="ARBA" id="ARBA00022989"/>
    </source>
</evidence>
<evidence type="ECO:0000256" key="4">
    <source>
        <dbReference type="ARBA" id="ARBA00022692"/>
    </source>
</evidence>
<keyword evidence="10" id="KW-1185">Reference proteome</keyword>
<evidence type="ECO:0000256" key="1">
    <source>
        <dbReference type="ARBA" id="ARBA00004651"/>
    </source>
</evidence>
<gene>
    <name evidence="9" type="ORF">K6753_05350</name>
</gene>
<feature type="transmembrane region" description="Helical" evidence="7">
    <location>
        <begin position="239"/>
        <end position="258"/>
    </location>
</feature>
<dbReference type="EMBL" id="JAINZW010000002">
    <property type="protein sequence ID" value="MBZ4038953.1"/>
    <property type="molecule type" value="Genomic_DNA"/>
</dbReference>
<dbReference type="InterPro" id="IPR035906">
    <property type="entry name" value="MetI-like_sf"/>
</dbReference>
<organism evidence="9 10">
    <name type="scientific">Novilysobacter selenitireducens</name>
    <dbReference type="NCBI Taxonomy" id="2872639"/>
    <lineage>
        <taxon>Bacteria</taxon>
        <taxon>Pseudomonadati</taxon>
        <taxon>Pseudomonadota</taxon>
        <taxon>Gammaproteobacteria</taxon>
        <taxon>Lysobacterales</taxon>
        <taxon>Lysobacteraceae</taxon>
        <taxon>Novilysobacter</taxon>
    </lineage>
</organism>
<keyword evidence="4 7" id="KW-0812">Transmembrane</keyword>
<sequence length="273" mass="29699">MDARMARAIVNGLLLALAVISLAPLLWMLSVSFMQPGEASGFPPPLLPSDATWHNYHQLFAQAGMGRYLLNSLIIATATTAIALLLNTAAGYAFAKLHFAGREAVFRTLLAALVIPAQVTMMPLFLMLKELGLVNTYAGAVVPGMAAVFGIFLVRQYARSIPDELLEAARIDGAGEARIFFQIVLPALRPILVTLAIFTFMASWNDFMWPLIMLSDQGLHTLPVALATLSREHVQDNELMMAGSVVTVLPVLLLFLVLQRYYMQGLLLGSVKG</sequence>
<proteinExistence type="inferred from homology"/>
<dbReference type="PANTHER" id="PTHR43744:SF12">
    <property type="entry name" value="ABC TRANSPORTER PERMEASE PROTEIN MG189-RELATED"/>
    <property type="match status" value="1"/>
</dbReference>
<keyword evidence="6 7" id="KW-0472">Membrane</keyword>
<dbReference type="RefSeq" id="WP_223675155.1">
    <property type="nucleotide sequence ID" value="NZ_JAINZW010000002.1"/>
</dbReference>
<keyword evidence="3" id="KW-1003">Cell membrane</keyword>
<evidence type="ECO:0000256" key="6">
    <source>
        <dbReference type="ARBA" id="ARBA00023136"/>
    </source>
</evidence>
<feature type="transmembrane region" description="Helical" evidence="7">
    <location>
        <begin position="104"/>
        <end position="125"/>
    </location>
</feature>
<evidence type="ECO:0000313" key="10">
    <source>
        <dbReference type="Proteomes" id="UP001430954"/>
    </source>
</evidence>
<comment type="caution">
    <text evidence="9">The sequence shown here is derived from an EMBL/GenBank/DDBJ whole genome shotgun (WGS) entry which is preliminary data.</text>
</comment>